<protein>
    <recommendedName>
        <fullName evidence="4">Outer membrane lipoprotein-sorting protein</fullName>
    </recommendedName>
</protein>
<sequence>MRTALAVALACLLVLAGCGTGGPGGSGPVASTVTPAPVPDGATPTSDRSQRLAPGLTAEGVVAPTALVGAHTAALRGQSFTTLRGAVTYAEDGRFRSEVSTRGLVSADRRQLLVDRRATGPLVRQVGLAGRTEQYIAGTTTVRREVRNDTVRYSSGPRDAGIVTGSVLLSDLTAGSTLALALHAMNFSVAPVEGESKTTQYRLVSTEITDPDALVGLAGENARNVTFDATATPQGLVTWFRLSYTADRGESSVTVVRTVRFLEVGTTTVDRPSWYSNATNGSPTAPAVREPLLGVSLAPSPTVSGVYASGVRSTTVPS</sequence>
<dbReference type="Pfam" id="PF24381">
    <property type="entry name" value="DUF7537"/>
    <property type="match status" value="1"/>
</dbReference>
<proteinExistence type="predicted"/>
<comment type="caution">
    <text evidence="2">The sequence shown here is derived from an EMBL/GenBank/DDBJ whole genome shotgun (WGS) entry which is preliminary data.</text>
</comment>
<dbReference type="InterPro" id="IPR055959">
    <property type="entry name" value="DUF7537"/>
</dbReference>
<accession>A0ABD5RMA1</accession>
<dbReference type="AlphaFoldDB" id="A0ABD5RMA1"/>
<dbReference type="EMBL" id="JBHSQH010000001">
    <property type="protein sequence ID" value="MFC5971661.1"/>
    <property type="molecule type" value="Genomic_DNA"/>
</dbReference>
<evidence type="ECO:0008006" key="4">
    <source>
        <dbReference type="Google" id="ProtNLM"/>
    </source>
</evidence>
<feature type="region of interest" description="Disordered" evidence="1">
    <location>
        <begin position="29"/>
        <end position="50"/>
    </location>
</feature>
<dbReference type="PROSITE" id="PS51257">
    <property type="entry name" value="PROKAR_LIPOPROTEIN"/>
    <property type="match status" value="1"/>
</dbReference>
<organism evidence="2 3">
    <name type="scientific">Halomarina salina</name>
    <dbReference type="NCBI Taxonomy" id="1872699"/>
    <lineage>
        <taxon>Archaea</taxon>
        <taxon>Methanobacteriati</taxon>
        <taxon>Methanobacteriota</taxon>
        <taxon>Stenosarchaea group</taxon>
        <taxon>Halobacteria</taxon>
        <taxon>Halobacteriales</taxon>
        <taxon>Natronomonadaceae</taxon>
        <taxon>Halomarina</taxon>
    </lineage>
</organism>
<reference evidence="2 3" key="1">
    <citation type="journal article" date="2019" name="Int. J. Syst. Evol. Microbiol.">
        <title>The Global Catalogue of Microorganisms (GCM) 10K type strain sequencing project: providing services to taxonomists for standard genome sequencing and annotation.</title>
        <authorList>
            <consortium name="The Broad Institute Genomics Platform"/>
            <consortium name="The Broad Institute Genome Sequencing Center for Infectious Disease"/>
            <person name="Wu L."/>
            <person name="Ma J."/>
        </authorList>
    </citation>
    <scope>NUCLEOTIDE SEQUENCE [LARGE SCALE GENOMIC DNA]</scope>
    <source>
        <strain evidence="2 3">CGMCC 1.12543</strain>
    </source>
</reference>
<evidence type="ECO:0000256" key="1">
    <source>
        <dbReference type="SAM" id="MobiDB-lite"/>
    </source>
</evidence>
<evidence type="ECO:0000313" key="3">
    <source>
        <dbReference type="Proteomes" id="UP001596099"/>
    </source>
</evidence>
<name>A0ABD5RMA1_9EURY</name>
<keyword evidence="3" id="KW-1185">Reference proteome</keyword>
<dbReference type="RefSeq" id="WP_247414550.1">
    <property type="nucleotide sequence ID" value="NZ_JALLGW010000001.1"/>
</dbReference>
<gene>
    <name evidence="2" type="ORF">ACFPYI_09990</name>
</gene>
<evidence type="ECO:0000313" key="2">
    <source>
        <dbReference type="EMBL" id="MFC5971661.1"/>
    </source>
</evidence>
<dbReference type="Proteomes" id="UP001596099">
    <property type="component" value="Unassembled WGS sequence"/>
</dbReference>